<proteinExistence type="inferred from homology"/>
<reference evidence="2" key="1">
    <citation type="submission" date="2021-10" db="EMBL/GenBank/DDBJ databases">
        <title>The complete genome sequence of Leeia sp. TBRC 13508.</title>
        <authorList>
            <person name="Charoenyingcharoen P."/>
            <person name="Yukphan P."/>
        </authorList>
    </citation>
    <scope>NUCLEOTIDE SEQUENCE</scope>
    <source>
        <strain evidence="2">TBRC 13508</strain>
    </source>
</reference>
<dbReference type="Pfam" id="PF01722">
    <property type="entry name" value="BolA"/>
    <property type="match status" value="1"/>
</dbReference>
<dbReference type="PANTHER" id="PTHR46230">
    <property type="match status" value="1"/>
</dbReference>
<comment type="caution">
    <text evidence="2">The sequence shown here is derived from an EMBL/GenBank/DDBJ whole genome shotgun (WGS) entry which is preliminary data.</text>
</comment>
<name>A0ABS8D2K5_9NEIS</name>
<accession>A0ABS8D2K5</accession>
<evidence type="ECO:0000313" key="2">
    <source>
        <dbReference type="EMBL" id="MCB6182216.1"/>
    </source>
</evidence>
<organism evidence="2 3">
    <name type="scientific">Leeia speluncae</name>
    <dbReference type="NCBI Taxonomy" id="2884804"/>
    <lineage>
        <taxon>Bacteria</taxon>
        <taxon>Pseudomonadati</taxon>
        <taxon>Pseudomonadota</taxon>
        <taxon>Betaproteobacteria</taxon>
        <taxon>Neisseriales</taxon>
        <taxon>Leeiaceae</taxon>
        <taxon>Leeia</taxon>
    </lineage>
</organism>
<comment type="similarity">
    <text evidence="1">Belongs to the BolA/IbaG family.</text>
</comment>
<dbReference type="InterPro" id="IPR036065">
    <property type="entry name" value="BolA-like_sf"/>
</dbReference>
<evidence type="ECO:0000313" key="3">
    <source>
        <dbReference type="Proteomes" id="UP001165395"/>
    </source>
</evidence>
<evidence type="ECO:0000256" key="1">
    <source>
        <dbReference type="RuleBase" id="RU003860"/>
    </source>
</evidence>
<dbReference type="EMBL" id="JAJBZT010000001">
    <property type="protein sequence ID" value="MCB6182216.1"/>
    <property type="molecule type" value="Genomic_DNA"/>
</dbReference>
<dbReference type="RefSeq" id="WP_227177739.1">
    <property type="nucleotide sequence ID" value="NZ_JAJBZT010000001.1"/>
</dbReference>
<dbReference type="SUPFAM" id="SSF82657">
    <property type="entry name" value="BolA-like"/>
    <property type="match status" value="1"/>
</dbReference>
<dbReference type="PANTHER" id="PTHR46230:SF7">
    <property type="entry name" value="BOLA-LIKE PROTEIN 1"/>
    <property type="match status" value="1"/>
</dbReference>
<sequence>MSDQVETLFKDRLAVLSPESFTLTDDSGSHIGHAGSNGGGHYFLTVVSAAFEGKSRLARHRMVLDCFKDLIPATIHALSITAYTPTEL</sequence>
<dbReference type="PIRSF" id="PIRSF003113">
    <property type="entry name" value="BolA"/>
    <property type="match status" value="1"/>
</dbReference>
<dbReference type="InterPro" id="IPR002634">
    <property type="entry name" value="BolA"/>
</dbReference>
<protein>
    <submittedName>
        <fullName evidence="2">BolA family transcriptional regulator</fullName>
    </submittedName>
</protein>
<dbReference type="Proteomes" id="UP001165395">
    <property type="component" value="Unassembled WGS sequence"/>
</dbReference>
<gene>
    <name evidence="2" type="ORF">LIN78_01425</name>
</gene>
<dbReference type="Gene3D" id="3.30.300.90">
    <property type="entry name" value="BolA-like"/>
    <property type="match status" value="1"/>
</dbReference>
<keyword evidence="3" id="KW-1185">Reference proteome</keyword>